<comment type="caution">
    <text evidence="1">The sequence shown here is derived from an EMBL/GenBank/DDBJ whole genome shotgun (WGS) entry which is preliminary data.</text>
</comment>
<dbReference type="EMBL" id="JARQWQ010000011">
    <property type="protein sequence ID" value="KAK2568729.1"/>
    <property type="molecule type" value="Genomic_DNA"/>
</dbReference>
<evidence type="ECO:0000313" key="1">
    <source>
        <dbReference type="EMBL" id="KAK2568729.1"/>
    </source>
</evidence>
<protein>
    <submittedName>
        <fullName evidence="1">Uncharacterized protein</fullName>
    </submittedName>
</protein>
<reference evidence="1" key="1">
    <citation type="journal article" date="2023" name="G3 (Bethesda)">
        <title>Whole genome assembly and annotation of the endangered Caribbean coral Acropora cervicornis.</title>
        <authorList>
            <person name="Selwyn J.D."/>
            <person name="Vollmer S.V."/>
        </authorList>
    </citation>
    <scope>NUCLEOTIDE SEQUENCE</scope>
    <source>
        <strain evidence="1">K2</strain>
    </source>
</reference>
<name>A0AAD9VBY8_ACRCE</name>
<evidence type="ECO:0000313" key="2">
    <source>
        <dbReference type="Proteomes" id="UP001249851"/>
    </source>
</evidence>
<sequence>MERYCPPGTARFVPANKISPKFKRVHESFLSLKLLSAEWDGNLGRGTWRRGDTGTWGRWDLRTRGHGDAGTWGLGDVGTWGRGDSGTWYARTSELARRRAGIRGRDKQITPDFCAELFSFLESECADTSRIDLDLESGNRRKSSLGKIGKEEPWTLEIISYWSDKLSSILDYFTFDPQKR</sequence>
<keyword evidence="2" id="KW-1185">Reference proteome</keyword>
<dbReference type="Proteomes" id="UP001249851">
    <property type="component" value="Unassembled WGS sequence"/>
</dbReference>
<reference evidence="1" key="2">
    <citation type="journal article" date="2023" name="Science">
        <title>Genomic signatures of disease resistance in endangered staghorn corals.</title>
        <authorList>
            <person name="Vollmer S.V."/>
            <person name="Selwyn J.D."/>
            <person name="Despard B.A."/>
            <person name="Roesel C.L."/>
        </authorList>
    </citation>
    <scope>NUCLEOTIDE SEQUENCE</scope>
    <source>
        <strain evidence="1">K2</strain>
    </source>
</reference>
<organism evidence="1 2">
    <name type="scientific">Acropora cervicornis</name>
    <name type="common">Staghorn coral</name>
    <dbReference type="NCBI Taxonomy" id="6130"/>
    <lineage>
        <taxon>Eukaryota</taxon>
        <taxon>Metazoa</taxon>
        <taxon>Cnidaria</taxon>
        <taxon>Anthozoa</taxon>
        <taxon>Hexacorallia</taxon>
        <taxon>Scleractinia</taxon>
        <taxon>Astrocoeniina</taxon>
        <taxon>Acroporidae</taxon>
        <taxon>Acropora</taxon>
    </lineage>
</organism>
<proteinExistence type="predicted"/>
<gene>
    <name evidence="1" type="ORF">P5673_006727</name>
</gene>
<dbReference type="AlphaFoldDB" id="A0AAD9VBY8"/>
<accession>A0AAD9VBY8</accession>